<keyword evidence="2" id="KW-1185">Reference proteome</keyword>
<dbReference type="Proteomes" id="UP000443582">
    <property type="component" value="Unassembled WGS sequence"/>
</dbReference>
<comment type="caution">
    <text evidence="1">The sequence shown here is derived from an EMBL/GenBank/DDBJ whole genome shotgun (WGS) entry which is preliminary data.</text>
</comment>
<gene>
    <name evidence="1" type="ORF">DAY19_04290</name>
</gene>
<organism evidence="1 2">
    <name type="scientific">Halobacteriovorax vibrionivorans</name>
    <dbReference type="NCBI Taxonomy" id="2152716"/>
    <lineage>
        <taxon>Bacteria</taxon>
        <taxon>Pseudomonadati</taxon>
        <taxon>Bdellovibrionota</taxon>
        <taxon>Bacteriovoracia</taxon>
        <taxon>Bacteriovoracales</taxon>
        <taxon>Halobacteriovoraceae</taxon>
        <taxon>Halobacteriovorax</taxon>
    </lineage>
</organism>
<sequence length="114" mass="13479">MKNKKILEFTLESLVYETFDILEPNESEGIKLKYISDTSSYRVEWDTKTLDFPKSFALIQDLIKGCYLDLKSYDVDLDSALKEFFNTTEDIYFYVFGDDLYLRFKEYADIKKAA</sequence>
<dbReference type="RefSeq" id="WP_114705939.1">
    <property type="nucleotide sequence ID" value="NZ_QDKL01000001.1"/>
</dbReference>
<evidence type="ECO:0000313" key="2">
    <source>
        <dbReference type="Proteomes" id="UP000443582"/>
    </source>
</evidence>
<accession>A0ABY0IJ70</accession>
<dbReference type="EMBL" id="QDKL01000001">
    <property type="protein sequence ID" value="RZF22997.1"/>
    <property type="molecule type" value="Genomic_DNA"/>
</dbReference>
<evidence type="ECO:0000313" key="1">
    <source>
        <dbReference type="EMBL" id="RZF22997.1"/>
    </source>
</evidence>
<proteinExistence type="predicted"/>
<protein>
    <submittedName>
        <fullName evidence="1">Uncharacterized protein</fullName>
    </submittedName>
</protein>
<name>A0ABY0IJ70_9BACT</name>
<reference evidence="2" key="1">
    <citation type="journal article" date="2019" name="Int. J. Syst. Evol. Microbiol.">
        <title>Halobacteriovorax valvorus sp. nov., a novel prokaryotic predator isolated from coastal seawater of China.</title>
        <authorList>
            <person name="Chen M.-X."/>
        </authorList>
    </citation>
    <scope>NUCLEOTIDE SEQUENCE [LARGE SCALE GENOMIC DNA]</scope>
    <source>
        <strain evidence="2">BL9</strain>
    </source>
</reference>